<evidence type="ECO:0000256" key="1">
    <source>
        <dbReference type="ARBA" id="ARBA00023125"/>
    </source>
</evidence>
<dbReference type="EMBL" id="FPBO01000002">
    <property type="protein sequence ID" value="SFU36762.1"/>
    <property type="molecule type" value="Genomic_DNA"/>
</dbReference>
<dbReference type="SMART" id="SM00421">
    <property type="entry name" value="HTH_LUXR"/>
    <property type="match status" value="1"/>
</dbReference>
<gene>
    <name evidence="5" type="ORF">SAMN05216552_1002112</name>
</gene>
<dbReference type="Pfam" id="PF00196">
    <property type="entry name" value="GerE"/>
    <property type="match status" value="1"/>
</dbReference>
<keyword evidence="6" id="KW-1185">Reference proteome</keyword>
<protein>
    <submittedName>
        <fullName evidence="5">Two component transcriptional regulator, LuxR family</fullName>
    </submittedName>
</protein>
<dbReference type="PANTHER" id="PTHR45566">
    <property type="entry name" value="HTH-TYPE TRANSCRIPTIONAL REGULATOR YHJB-RELATED"/>
    <property type="match status" value="1"/>
</dbReference>
<dbReference type="GO" id="GO:0000160">
    <property type="term" value="P:phosphorelay signal transduction system"/>
    <property type="evidence" value="ECO:0007669"/>
    <property type="project" value="InterPro"/>
</dbReference>
<evidence type="ECO:0000256" key="2">
    <source>
        <dbReference type="PROSITE-ProRule" id="PRU00169"/>
    </source>
</evidence>
<proteinExistence type="predicted"/>
<evidence type="ECO:0000259" key="3">
    <source>
        <dbReference type="PROSITE" id="PS50043"/>
    </source>
</evidence>
<dbReference type="GO" id="GO:0006355">
    <property type="term" value="P:regulation of DNA-templated transcription"/>
    <property type="evidence" value="ECO:0007669"/>
    <property type="project" value="InterPro"/>
</dbReference>
<dbReference type="Proteomes" id="UP000199391">
    <property type="component" value="Unassembled WGS sequence"/>
</dbReference>
<feature type="domain" description="Response regulatory" evidence="4">
    <location>
        <begin position="1"/>
        <end position="69"/>
    </location>
</feature>
<feature type="domain" description="HTH luxR-type" evidence="3">
    <location>
        <begin position="99"/>
        <end position="165"/>
    </location>
</feature>
<organism evidence="5 6">
    <name type="scientific">Pseudoduganella namucuonensis</name>
    <dbReference type="NCBI Taxonomy" id="1035707"/>
    <lineage>
        <taxon>Bacteria</taxon>
        <taxon>Pseudomonadati</taxon>
        <taxon>Pseudomonadota</taxon>
        <taxon>Betaproteobacteria</taxon>
        <taxon>Burkholderiales</taxon>
        <taxon>Oxalobacteraceae</taxon>
        <taxon>Telluria group</taxon>
        <taxon>Pseudoduganella</taxon>
    </lineage>
</organism>
<evidence type="ECO:0000259" key="4">
    <source>
        <dbReference type="PROSITE" id="PS50110"/>
    </source>
</evidence>
<evidence type="ECO:0000313" key="5">
    <source>
        <dbReference type="EMBL" id="SFU36762.1"/>
    </source>
</evidence>
<reference evidence="6" key="1">
    <citation type="submission" date="2016-10" db="EMBL/GenBank/DDBJ databases">
        <authorList>
            <person name="Varghese N."/>
            <person name="Submissions S."/>
        </authorList>
    </citation>
    <scope>NUCLEOTIDE SEQUENCE [LARGE SCALE GENOMIC DNA]</scope>
    <source>
        <strain evidence="6">CGMCC 1.11014</strain>
    </source>
</reference>
<dbReference type="SUPFAM" id="SSF52172">
    <property type="entry name" value="CheY-like"/>
    <property type="match status" value="1"/>
</dbReference>
<sequence>MLIDLCLPGMSGLDGMSVLREKYPNIPFVALSSNCDRETALLALGRGAMGFIPKNSAVDTMIAALRLILAKGIYLPPSVFLDEQYPQIAHTSHKVLGANTDPKELGLTPRQIDVLYWILQGISLKNISRELNISVNTVKAHTSVVLRTLNVTTRTQAIIVASRLGLKFA</sequence>
<accession>A0A1I7FKM6</accession>
<dbReference type="InterPro" id="IPR051015">
    <property type="entry name" value="EvgA-like"/>
</dbReference>
<dbReference type="AlphaFoldDB" id="A0A1I7FKM6"/>
<dbReference type="InterPro" id="IPR011006">
    <property type="entry name" value="CheY-like_superfamily"/>
</dbReference>
<keyword evidence="2" id="KW-0597">Phosphoprotein</keyword>
<dbReference type="PRINTS" id="PR00038">
    <property type="entry name" value="HTHLUXR"/>
</dbReference>
<dbReference type="Pfam" id="PF00072">
    <property type="entry name" value="Response_reg"/>
    <property type="match status" value="1"/>
</dbReference>
<dbReference type="PROSITE" id="PS50043">
    <property type="entry name" value="HTH_LUXR_2"/>
    <property type="match status" value="1"/>
</dbReference>
<feature type="modified residue" description="4-aspartylphosphate" evidence="2">
    <location>
        <position position="4"/>
    </location>
</feature>
<name>A0A1I7FKM6_9BURK</name>
<dbReference type="GO" id="GO:0003677">
    <property type="term" value="F:DNA binding"/>
    <property type="evidence" value="ECO:0007669"/>
    <property type="project" value="UniProtKB-KW"/>
</dbReference>
<evidence type="ECO:0000313" key="6">
    <source>
        <dbReference type="Proteomes" id="UP000199391"/>
    </source>
</evidence>
<dbReference type="InterPro" id="IPR000792">
    <property type="entry name" value="Tscrpt_reg_LuxR_C"/>
</dbReference>
<dbReference type="InterPro" id="IPR001789">
    <property type="entry name" value="Sig_transdc_resp-reg_receiver"/>
</dbReference>
<keyword evidence="1" id="KW-0238">DNA-binding</keyword>
<dbReference type="InterPro" id="IPR016032">
    <property type="entry name" value="Sig_transdc_resp-reg_C-effctor"/>
</dbReference>
<dbReference type="SUPFAM" id="SSF46894">
    <property type="entry name" value="C-terminal effector domain of the bipartite response regulators"/>
    <property type="match status" value="1"/>
</dbReference>
<dbReference type="CDD" id="cd06170">
    <property type="entry name" value="LuxR_C_like"/>
    <property type="match status" value="1"/>
</dbReference>
<dbReference type="Gene3D" id="3.40.50.2300">
    <property type="match status" value="1"/>
</dbReference>
<dbReference type="PROSITE" id="PS50110">
    <property type="entry name" value="RESPONSE_REGULATORY"/>
    <property type="match status" value="1"/>
</dbReference>
<dbReference type="PANTHER" id="PTHR45566:SF1">
    <property type="entry name" value="HTH-TYPE TRANSCRIPTIONAL REGULATOR YHJB-RELATED"/>
    <property type="match status" value="1"/>
</dbReference>
<dbReference type="STRING" id="1035707.SAMN05216552_1002112"/>